<feature type="compositionally biased region" description="Low complexity" evidence="1">
    <location>
        <begin position="38"/>
        <end position="58"/>
    </location>
</feature>
<gene>
    <name evidence="4" type="ORF">HU200_063495</name>
</gene>
<dbReference type="Gene3D" id="1.25.10.10">
    <property type="entry name" value="Leucine-rich Repeat Variant"/>
    <property type="match status" value="1"/>
</dbReference>
<evidence type="ECO:0000313" key="4">
    <source>
        <dbReference type="EMBL" id="KAF8651247.1"/>
    </source>
</evidence>
<dbReference type="Pfam" id="PF14764">
    <property type="entry name" value="SPG48"/>
    <property type="match status" value="1"/>
</dbReference>
<dbReference type="AlphaFoldDB" id="A0A835DZG9"/>
<feature type="compositionally biased region" description="Basic residues" evidence="1">
    <location>
        <begin position="27"/>
        <end position="37"/>
    </location>
</feature>
<dbReference type="InterPro" id="IPR016024">
    <property type="entry name" value="ARM-type_fold"/>
</dbReference>
<feature type="region of interest" description="Disordered" evidence="1">
    <location>
        <begin position="1"/>
        <end position="74"/>
    </location>
</feature>
<feature type="domain" description="AP-5 complex subunit zeta-1 C-terminal TPR" evidence="3">
    <location>
        <begin position="347"/>
        <end position="579"/>
    </location>
</feature>
<dbReference type="InterPro" id="IPR056856">
    <property type="entry name" value="TPR_AP5Z1_C"/>
</dbReference>
<protein>
    <recommendedName>
        <fullName evidence="6">AP-5 complex subunit zeta-1</fullName>
    </recommendedName>
</protein>
<evidence type="ECO:0000256" key="1">
    <source>
        <dbReference type="SAM" id="MobiDB-lite"/>
    </source>
</evidence>
<dbReference type="Pfam" id="PF25154">
    <property type="entry name" value="TPR_AP5Z1_C"/>
    <property type="match status" value="1"/>
</dbReference>
<dbReference type="PANTHER" id="PTHR47885:SF1">
    <property type="entry name" value="AP-5 COMPLEX SUBUNIT ZETA-1"/>
    <property type="match status" value="1"/>
</dbReference>
<proteinExistence type="predicted"/>
<comment type="caution">
    <text evidence="4">The sequence shown here is derived from an EMBL/GenBank/DDBJ whole genome shotgun (WGS) entry which is preliminary data.</text>
</comment>
<dbReference type="OrthoDB" id="744564at2759"/>
<dbReference type="PANTHER" id="PTHR47885">
    <property type="entry name" value="AP-5 COMPLEX SUBUNIT ZETA-1"/>
    <property type="match status" value="1"/>
</dbReference>
<dbReference type="InterPro" id="IPR011989">
    <property type="entry name" value="ARM-like"/>
</dbReference>
<dbReference type="SUPFAM" id="SSF48371">
    <property type="entry name" value="ARM repeat"/>
    <property type="match status" value="1"/>
</dbReference>
<organism evidence="4 5">
    <name type="scientific">Digitaria exilis</name>
    <dbReference type="NCBI Taxonomy" id="1010633"/>
    <lineage>
        <taxon>Eukaryota</taxon>
        <taxon>Viridiplantae</taxon>
        <taxon>Streptophyta</taxon>
        <taxon>Embryophyta</taxon>
        <taxon>Tracheophyta</taxon>
        <taxon>Spermatophyta</taxon>
        <taxon>Magnoliopsida</taxon>
        <taxon>Liliopsida</taxon>
        <taxon>Poales</taxon>
        <taxon>Poaceae</taxon>
        <taxon>PACMAD clade</taxon>
        <taxon>Panicoideae</taxon>
        <taxon>Panicodae</taxon>
        <taxon>Paniceae</taxon>
        <taxon>Anthephorinae</taxon>
        <taxon>Digitaria</taxon>
    </lineage>
</organism>
<feature type="compositionally biased region" description="Basic and acidic residues" evidence="1">
    <location>
        <begin position="10"/>
        <end position="26"/>
    </location>
</feature>
<sequence length="625" mass="69026">MGRTRLNRAVHSDLKPSSRQRRPDATRRRRPWLRRRSPAATAATTSTSALSPRPQGTPLRPPTPPPTPTFSNPRVCEMCREAKGARDEMVARAFPVMSKLFQRCAAAQTQAVASTGVLLLVRRLFSIRSVNILFLPFFMDQRLQTILQFFLDFGEAVLHDADGSLKTFFRSCLSREFADPIVAERTLEFLVANKTKILNSFPNLIPQFYPLLLKLIASNIERLEKKFLEVLPLMMSAGSFLPLFLSLMDLPMLVVALEKVERSSGTLIGSSISTIQKSAAPEMLLALMDEAYTGSAIEDSSGNLGSDDSSPLDLADPMFLDLLKDENDGIAAKHWISPTISSTLQAAVNSPQSNRLKQSLEMAPRFLSLYFATALRDVSDSLLCALIPVVMSRYAAMFPDKVFSFEVRKRLSDFILAAFQRSPDIIAVLKKPITDRLGEAHDNPAKTELALHLCWAIGEHGAGGINRKDVARELFENLELLLYENLATSRLGLSQEPGFDSMGASSRKSSQARLLCFVVTAIAKLATCHSELLPRARVSLAKVARSRTSDRRVWQRACDYLALMNEPAICLSVLGPSTAQGNGPGIVDWSEGGTKMVAHIPFYLLAEQKGPPFHDFSFADLLPTE</sequence>
<accession>A0A835DZG9</accession>
<feature type="compositionally biased region" description="Pro residues" evidence="1">
    <location>
        <begin position="59"/>
        <end position="68"/>
    </location>
</feature>
<dbReference type="InterPro" id="IPR055450">
    <property type="entry name" value="AP5Z1_ARM"/>
</dbReference>
<evidence type="ECO:0000259" key="3">
    <source>
        <dbReference type="Pfam" id="PF25154"/>
    </source>
</evidence>
<reference evidence="4" key="1">
    <citation type="submission" date="2020-07" db="EMBL/GenBank/DDBJ databases">
        <title>Genome sequence and genetic diversity analysis of an under-domesticated orphan crop, white fonio (Digitaria exilis).</title>
        <authorList>
            <person name="Bennetzen J.L."/>
            <person name="Chen S."/>
            <person name="Ma X."/>
            <person name="Wang X."/>
            <person name="Yssel A.E.J."/>
            <person name="Chaluvadi S.R."/>
            <person name="Johnson M."/>
            <person name="Gangashetty P."/>
            <person name="Hamidou F."/>
            <person name="Sanogo M.D."/>
            <person name="Zwaenepoel A."/>
            <person name="Wallace J."/>
            <person name="Van De Peer Y."/>
            <person name="Van Deynze A."/>
        </authorList>
    </citation>
    <scope>NUCLEOTIDE SEQUENCE</scope>
    <source>
        <tissue evidence="4">Leaves</tissue>
    </source>
</reference>
<feature type="domain" description="AP-5 complex subunit zeta-1 ARM repeats" evidence="2">
    <location>
        <begin position="77"/>
        <end position="214"/>
    </location>
</feature>
<evidence type="ECO:0000313" key="5">
    <source>
        <dbReference type="Proteomes" id="UP000636709"/>
    </source>
</evidence>
<evidence type="ECO:0000259" key="2">
    <source>
        <dbReference type="Pfam" id="PF14764"/>
    </source>
</evidence>
<evidence type="ECO:0008006" key="6">
    <source>
        <dbReference type="Google" id="ProtNLM"/>
    </source>
</evidence>
<name>A0A835DZG9_9POAL</name>
<keyword evidence="5" id="KW-1185">Reference proteome</keyword>
<dbReference type="EMBL" id="JACEFO010002685">
    <property type="protein sequence ID" value="KAF8651247.1"/>
    <property type="molecule type" value="Genomic_DNA"/>
</dbReference>
<dbReference type="Proteomes" id="UP000636709">
    <property type="component" value="Unassembled WGS sequence"/>
</dbReference>